<dbReference type="EMBL" id="JAPFFF010000014">
    <property type="protein sequence ID" value="KAK8871239.1"/>
    <property type="molecule type" value="Genomic_DNA"/>
</dbReference>
<feature type="compositionally biased region" description="Polar residues" evidence="2">
    <location>
        <begin position="267"/>
        <end position="281"/>
    </location>
</feature>
<reference evidence="3 4" key="1">
    <citation type="submission" date="2024-04" db="EMBL/GenBank/DDBJ databases">
        <title>Tritrichomonas musculus Genome.</title>
        <authorList>
            <person name="Alves-Ferreira E."/>
            <person name="Grigg M."/>
            <person name="Lorenzi H."/>
            <person name="Galac M."/>
        </authorList>
    </citation>
    <scope>NUCLEOTIDE SEQUENCE [LARGE SCALE GENOMIC DNA]</scope>
    <source>
        <strain evidence="3 4">EAF2021</strain>
    </source>
</reference>
<dbReference type="Proteomes" id="UP001470230">
    <property type="component" value="Unassembled WGS sequence"/>
</dbReference>
<evidence type="ECO:0000313" key="3">
    <source>
        <dbReference type="EMBL" id="KAK8871239.1"/>
    </source>
</evidence>
<comment type="caution">
    <text evidence="3">The sequence shown here is derived from an EMBL/GenBank/DDBJ whole genome shotgun (WGS) entry which is preliminary data.</text>
</comment>
<evidence type="ECO:0000313" key="4">
    <source>
        <dbReference type="Proteomes" id="UP001470230"/>
    </source>
</evidence>
<organism evidence="3 4">
    <name type="scientific">Tritrichomonas musculus</name>
    <dbReference type="NCBI Taxonomy" id="1915356"/>
    <lineage>
        <taxon>Eukaryota</taxon>
        <taxon>Metamonada</taxon>
        <taxon>Parabasalia</taxon>
        <taxon>Tritrichomonadida</taxon>
        <taxon>Tritrichomonadidae</taxon>
        <taxon>Tritrichomonas</taxon>
    </lineage>
</organism>
<keyword evidence="1" id="KW-0175">Coiled coil</keyword>
<keyword evidence="4" id="KW-1185">Reference proteome</keyword>
<protein>
    <submittedName>
        <fullName evidence="3">Uncharacterized protein</fullName>
    </submittedName>
</protein>
<gene>
    <name evidence="3" type="ORF">M9Y10_009153</name>
</gene>
<accession>A0ABR2J0A6</accession>
<evidence type="ECO:0000256" key="2">
    <source>
        <dbReference type="SAM" id="MobiDB-lite"/>
    </source>
</evidence>
<feature type="coiled-coil region" evidence="1">
    <location>
        <begin position="90"/>
        <end position="117"/>
    </location>
</feature>
<sequence>MDKNEELAVLRAERLRAIQNCEFRKARDIDNQLQHLKENISVNIKGDIERENQASFDIEREAVMLDAEKAFSEATEQIFSAKNLYQKKMVELQQKHADELQALAESLARDLELATIREVPDSIAYKKQAQASALVQKYDQAEDLFQMSQDTREMTLQERQETVHSQYEFTRQQVIDRQNAEDQTCEDMYMKNVESIRRRHHQENERLRKRLEFRAFTLKIPPENINMPQFNDIELNSDNVQTNNLNNLSSNEFQSDNDVEVIKPKKSVQSAPSSSLENRSPQRQRKSPVKQAASPRTAKPIVRQSPSSAKKSPAKSQSPRA</sequence>
<evidence type="ECO:0000256" key="1">
    <source>
        <dbReference type="SAM" id="Coils"/>
    </source>
</evidence>
<proteinExistence type="predicted"/>
<feature type="compositionally biased region" description="Low complexity" evidence="2">
    <location>
        <begin position="303"/>
        <end position="321"/>
    </location>
</feature>
<feature type="region of interest" description="Disordered" evidence="2">
    <location>
        <begin position="263"/>
        <end position="321"/>
    </location>
</feature>
<name>A0ABR2J0A6_9EUKA</name>